<dbReference type="Pfam" id="PF04480">
    <property type="entry name" value="DUF559"/>
    <property type="match status" value="1"/>
</dbReference>
<reference evidence="3 4" key="1">
    <citation type="journal article" date="2015" name="Genome Announc.">
        <title>Genome Assemblies of Three Soil-Associated Devosia species: D. insulae, D. limi, and D. soli.</title>
        <authorList>
            <person name="Hassan Y.I."/>
            <person name="Lepp D."/>
            <person name="Zhou T."/>
        </authorList>
    </citation>
    <scope>NUCLEOTIDE SEQUENCE [LARGE SCALE GENOMIC DNA]</scope>
    <source>
        <strain evidence="3 4">DS-56</strain>
    </source>
</reference>
<dbReference type="Gene3D" id="3.40.960.10">
    <property type="entry name" value="VSR Endonuclease"/>
    <property type="match status" value="1"/>
</dbReference>
<comment type="caution">
    <text evidence="3">The sequence shown here is derived from an EMBL/GenBank/DDBJ whole genome shotgun (WGS) entry which is preliminary data.</text>
</comment>
<dbReference type="AlphaFoldDB" id="A0A1E5XUU5"/>
<dbReference type="InterPro" id="IPR011335">
    <property type="entry name" value="Restrct_endonuc-II-like"/>
</dbReference>
<dbReference type="InterPro" id="IPR047216">
    <property type="entry name" value="Endonuclease_DUF559_bact"/>
</dbReference>
<protein>
    <recommendedName>
        <fullName evidence="2">DUF559 domain-containing protein</fullName>
    </recommendedName>
</protein>
<dbReference type="PANTHER" id="PTHR38590">
    <property type="entry name" value="BLL0828 PROTEIN"/>
    <property type="match status" value="1"/>
</dbReference>
<organism evidence="3 4">
    <name type="scientific">Devosia insulae DS-56</name>
    <dbReference type="NCBI Taxonomy" id="1116389"/>
    <lineage>
        <taxon>Bacteria</taxon>
        <taxon>Pseudomonadati</taxon>
        <taxon>Pseudomonadota</taxon>
        <taxon>Alphaproteobacteria</taxon>
        <taxon>Hyphomicrobiales</taxon>
        <taxon>Devosiaceae</taxon>
        <taxon>Devosia</taxon>
    </lineage>
</organism>
<dbReference type="PANTHER" id="PTHR38590:SF1">
    <property type="entry name" value="BLL0828 PROTEIN"/>
    <property type="match status" value="1"/>
</dbReference>
<name>A0A1E5XUU5_9HYPH</name>
<dbReference type="SUPFAM" id="SSF52980">
    <property type="entry name" value="Restriction endonuclease-like"/>
    <property type="match status" value="1"/>
</dbReference>
<accession>A0A1E5XUU5</accession>
<feature type="region of interest" description="Disordered" evidence="1">
    <location>
        <begin position="91"/>
        <end position="139"/>
    </location>
</feature>
<dbReference type="EMBL" id="LAJE02000074">
    <property type="protein sequence ID" value="OEO32357.1"/>
    <property type="molecule type" value="Genomic_DNA"/>
</dbReference>
<keyword evidence="4" id="KW-1185">Reference proteome</keyword>
<dbReference type="InterPro" id="IPR007569">
    <property type="entry name" value="DUF559"/>
</dbReference>
<dbReference type="RefSeq" id="WP_244513388.1">
    <property type="nucleotide sequence ID" value="NZ_LAJE02000074.1"/>
</dbReference>
<sequence length="139" mass="15884">MWKLLRDRRFLGFKFRRQLPIGRFIVDFVCPSAMLIVELDGSQHAEDKRDLIRDAWLTSRGYRVLRVWNNELVTDRTSVLDAIWHALHPAPHPPFGHPLPQGERGDVARSRPSPPSPLEGEGASRSEAGEGQFSRENHP</sequence>
<proteinExistence type="predicted"/>
<feature type="domain" description="DUF559" evidence="2">
    <location>
        <begin position="1"/>
        <end position="87"/>
    </location>
</feature>
<evidence type="ECO:0000313" key="3">
    <source>
        <dbReference type="EMBL" id="OEO32357.1"/>
    </source>
</evidence>
<dbReference type="CDD" id="cd01038">
    <property type="entry name" value="Endonuclease_DUF559"/>
    <property type="match status" value="1"/>
</dbReference>
<evidence type="ECO:0000259" key="2">
    <source>
        <dbReference type="Pfam" id="PF04480"/>
    </source>
</evidence>
<evidence type="ECO:0000256" key="1">
    <source>
        <dbReference type="SAM" id="MobiDB-lite"/>
    </source>
</evidence>
<evidence type="ECO:0000313" key="4">
    <source>
        <dbReference type="Proteomes" id="UP000095463"/>
    </source>
</evidence>
<gene>
    <name evidence="3" type="ORF">VW23_011995</name>
</gene>
<feature type="compositionally biased region" description="Basic and acidic residues" evidence="1">
    <location>
        <begin position="122"/>
        <end position="139"/>
    </location>
</feature>
<dbReference type="Proteomes" id="UP000095463">
    <property type="component" value="Unassembled WGS sequence"/>
</dbReference>